<evidence type="ECO:0000256" key="1">
    <source>
        <dbReference type="ARBA" id="ARBA00000085"/>
    </source>
</evidence>
<keyword evidence="14" id="KW-0175">Coiled coil</keyword>
<evidence type="ECO:0000256" key="4">
    <source>
        <dbReference type="ARBA" id="ARBA00022475"/>
    </source>
</evidence>
<feature type="coiled-coil region" evidence="14">
    <location>
        <begin position="354"/>
        <end position="381"/>
    </location>
</feature>
<evidence type="ECO:0000259" key="15">
    <source>
        <dbReference type="PROSITE" id="PS50109"/>
    </source>
</evidence>
<dbReference type="EC" id="2.7.13.3" evidence="3"/>
<dbReference type="Gene3D" id="3.30.565.10">
    <property type="entry name" value="Histidine kinase-like ATPase, C-terminal domain"/>
    <property type="match status" value="1"/>
</dbReference>
<comment type="caution">
    <text evidence="17">The sequence shown here is derived from an EMBL/GenBank/DDBJ whole genome shotgun (WGS) entry which is preliminary data.</text>
</comment>
<dbReference type="InterPro" id="IPR005467">
    <property type="entry name" value="His_kinase_dom"/>
</dbReference>
<feature type="domain" description="HAMP" evidence="16">
    <location>
        <begin position="314"/>
        <end position="366"/>
    </location>
</feature>
<accession>A0ABQ4LXV6</accession>
<feature type="domain" description="Histidine kinase" evidence="15">
    <location>
        <begin position="475"/>
        <end position="579"/>
    </location>
</feature>
<dbReference type="InterPro" id="IPR010559">
    <property type="entry name" value="Sig_transdc_His_kin_internal"/>
</dbReference>
<dbReference type="Pfam" id="PF02518">
    <property type="entry name" value="HATPase_c"/>
    <property type="match status" value="1"/>
</dbReference>
<dbReference type="RefSeq" id="WP_212950476.1">
    <property type="nucleotide sequence ID" value="NZ_BORW01000014.1"/>
</dbReference>
<evidence type="ECO:0000256" key="8">
    <source>
        <dbReference type="ARBA" id="ARBA00022741"/>
    </source>
</evidence>
<dbReference type="SMART" id="SM00387">
    <property type="entry name" value="HATPase_c"/>
    <property type="match status" value="1"/>
</dbReference>
<evidence type="ECO:0000256" key="7">
    <source>
        <dbReference type="ARBA" id="ARBA00022692"/>
    </source>
</evidence>
<keyword evidence="18" id="KW-1185">Reference proteome</keyword>
<evidence type="ECO:0000256" key="6">
    <source>
        <dbReference type="ARBA" id="ARBA00022679"/>
    </source>
</evidence>
<proteinExistence type="predicted"/>
<dbReference type="PROSITE" id="PS50885">
    <property type="entry name" value="HAMP"/>
    <property type="match status" value="1"/>
</dbReference>
<dbReference type="InterPro" id="IPR050640">
    <property type="entry name" value="Bact_2-comp_sensor_kinase"/>
</dbReference>
<dbReference type="EMBL" id="BORW01000014">
    <property type="protein sequence ID" value="GIO68089.1"/>
    <property type="molecule type" value="Genomic_DNA"/>
</dbReference>
<sequence length="592" mass="67560">MEKRKRPLYHRFKHRFKLPYSLKNRLLIILSLTSLLPLAILGSITYYSMLSLLENKTQASVISHLHEVRMSLDNTFSQMNHVSQQLAFEGKVGQDVERYLQANAYGKKALQDEIKRELGVIGFTNPNLGMIFYFSAETNERFFENYMADPSFSLNKLPLLLQANRITYYGPHKSFNPLDGHLVFSAVRKVDLKERDDIYVYIETNYKWVEALIRNQEKSQGYEHLIVDAKGRIAFTEAEDAFPEGGLFPDIRQEKTPVNGYYAFSEPSNQGWRVVTVISKSSYEHEVNKWIGKFTGTVVAAIFISVLFSLVTWRMIYDPLRGLVREIRDVKHQRPAKPASRPGNLEFDMIHEQLNHMRARISGLIEDIERSEREKSALELEKLMNRINPHFIHNTLDTIRWIARGEGHAEIDRLVSTLNKLLYYNLGKNGEPTVRAELEAIRSYISLQEVRYNVRIDVHIDVEAEVLDLPIPRFILQPLVENALYHGLDGDGVIEVEIREAETGRLLEIAVKDNGRGMDEETIRSFIEGRPEAGKVGMGIGLQYVVRMLKSHYGGGALFSIESTPGVSTTVMLTIPIKDKGDAADDKRAGCG</sequence>
<dbReference type="GO" id="GO:0016301">
    <property type="term" value="F:kinase activity"/>
    <property type="evidence" value="ECO:0007669"/>
    <property type="project" value="UniProtKB-KW"/>
</dbReference>
<dbReference type="PANTHER" id="PTHR34220">
    <property type="entry name" value="SENSOR HISTIDINE KINASE YPDA"/>
    <property type="match status" value="1"/>
</dbReference>
<evidence type="ECO:0000256" key="13">
    <source>
        <dbReference type="ARBA" id="ARBA00023136"/>
    </source>
</evidence>
<dbReference type="Proteomes" id="UP000680638">
    <property type="component" value="Unassembled WGS sequence"/>
</dbReference>
<evidence type="ECO:0000256" key="11">
    <source>
        <dbReference type="ARBA" id="ARBA00022989"/>
    </source>
</evidence>
<dbReference type="Pfam" id="PF06580">
    <property type="entry name" value="His_kinase"/>
    <property type="match status" value="1"/>
</dbReference>
<evidence type="ECO:0000256" key="3">
    <source>
        <dbReference type="ARBA" id="ARBA00012438"/>
    </source>
</evidence>
<evidence type="ECO:0000256" key="14">
    <source>
        <dbReference type="SAM" id="Coils"/>
    </source>
</evidence>
<keyword evidence="5" id="KW-0597">Phosphoprotein</keyword>
<evidence type="ECO:0000313" key="17">
    <source>
        <dbReference type="EMBL" id="GIO68089.1"/>
    </source>
</evidence>
<keyword evidence="8" id="KW-0547">Nucleotide-binding</keyword>
<evidence type="ECO:0000256" key="9">
    <source>
        <dbReference type="ARBA" id="ARBA00022777"/>
    </source>
</evidence>
<keyword evidence="9 17" id="KW-0418">Kinase</keyword>
<evidence type="ECO:0000259" key="16">
    <source>
        <dbReference type="PROSITE" id="PS50885"/>
    </source>
</evidence>
<keyword evidence="11" id="KW-1133">Transmembrane helix</keyword>
<keyword evidence="12" id="KW-0902">Two-component regulatory system</keyword>
<evidence type="ECO:0000256" key="5">
    <source>
        <dbReference type="ARBA" id="ARBA00022553"/>
    </source>
</evidence>
<evidence type="ECO:0000256" key="12">
    <source>
        <dbReference type="ARBA" id="ARBA00023012"/>
    </source>
</evidence>
<dbReference type="PANTHER" id="PTHR34220:SF11">
    <property type="entry name" value="SENSOR PROTEIN KINASE HPTS"/>
    <property type="match status" value="1"/>
</dbReference>
<dbReference type="PROSITE" id="PS50109">
    <property type="entry name" value="HIS_KIN"/>
    <property type="match status" value="1"/>
</dbReference>
<dbReference type="InterPro" id="IPR003594">
    <property type="entry name" value="HATPase_dom"/>
</dbReference>
<keyword evidence="6" id="KW-0808">Transferase</keyword>
<keyword evidence="10" id="KW-0067">ATP-binding</keyword>
<reference evidence="17 18" key="1">
    <citation type="submission" date="2021-03" db="EMBL/GenBank/DDBJ databases">
        <title>Antimicrobial resistance genes in bacteria isolated from Japanese honey, and their potential for conferring macrolide and lincosamide resistance in the American foulbrood pathogen Paenibacillus larvae.</title>
        <authorList>
            <person name="Okamoto M."/>
            <person name="Kumagai M."/>
            <person name="Kanamori H."/>
            <person name="Takamatsu D."/>
        </authorList>
    </citation>
    <scope>NUCLEOTIDE SEQUENCE [LARGE SCALE GENOMIC DNA]</scope>
    <source>
        <strain evidence="17 18">J21TS3</strain>
    </source>
</reference>
<organism evidence="17 18">
    <name type="scientific">Paenibacillus cookii</name>
    <dbReference type="NCBI Taxonomy" id="157839"/>
    <lineage>
        <taxon>Bacteria</taxon>
        <taxon>Bacillati</taxon>
        <taxon>Bacillota</taxon>
        <taxon>Bacilli</taxon>
        <taxon>Bacillales</taxon>
        <taxon>Paenibacillaceae</taxon>
        <taxon>Paenibacillus</taxon>
    </lineage>
</organism>
<evidence type="ECO:0000256" key="2">
    <source>
        <dbReference type="ARBA" id="ARBA00004651"/>
    </source>
</evidence>
<dbReference type="InterPro" id="IPR036890">
    <property type="entry name" value="HATPase_C_sf"/>
</dbReference>
<dbReference type="SUPFAM" id="SSF55874">
    <property type="entry name" value="ATPase domain of HSP90 chaperone/DNA topoisomerase II/histidine kinase"/>
    <property type="match status" value="1"/>
</dbReference>
<dbReference type="InterPro" id="IPR004358">
    <property type="entry name" value="Sig_transdc_His_kin-like_C"/>
</dbReference>
<dbReference type="PRINTS" id="PR00344">
    <property type="entry name" value="BCTRLSENSOR"/>
</dbReference>
<comment type="subcellular location">
    <subcellularLocation>
        <location evidence="2">Cell membrane</location>
        <topology evidence="2">Multi-pass membrane protein</topology>
    </subcellularLocation>
</comment>
<name>A0ABQ4LXV6_9BACL</name>
<keyword evidence="7" id="KW-0812">Transmembrane</keyword>
<keyword evidence="13" id="KW-0472">Membrane</keyword>
<keyword evidence="4" id="KW-1003">Cell membrane</keyword>
<evidence type="ECO:0000256" key="10">
    <source>
        <dbReference type="ARBA" id="ARBA00022840"/>
    </source>
</evidence>
<dbReference type="InterPro" id="IPR003660">
    <property type="entry name" value="HAMP_dom"/>
</dbReference>
<protein>
    <recommendedName>
        <fullName evidence="3">histidine kinase</fullName>
        <ecNumber evidence="3">2.7.13.3</ecNumber>
    </recommendedName>
</protein>
<evidence type="ECO:0000313" key="18">
    <source>
        <dbReference type="Proteomes" id="UP000680638"/>
    </source>
</evidence>
<gene>
    <name evidence="17" type="ORF">J21TS3_29100</name>
</gene>
<comment type="catalytic activity">
    <reaction evidence="1">
        <text>ATP + protein L-histidine = ADP + protein N-phospho-L-histidine.</text>
        <dbReference type="EC" id="2.7.13.3"/>
    </reaction>
</comment>